<sequence>MTTTGADHATALTGPWWWSRWRSAVLDVVLALVSALECAAEGVPFARDAGIPLSAGVVFGLLAGSVLVLRRKWPIAVVLVAIAITPAQMGFLMGIVGLYTLAAAELPRRIIVALAGMSLVGMMIVTFVRVKQDMARGDLTLGDWFVPFAAVTTSLGLTAPPVLLGLYVGARRRLMESLRERADSLERELQLLAERAEERAEWARGEERTRIAREMHDVVAHRVSLMVVHAAALQAVARKDPEKAVRNAALVGDMGRQALTELREMLGVLRSGEGAQRRTASASASVVSVSASVPLAAVGAAAAAAASRVAEEEGPWLSELEVLIGQSAAAGMVVDLSVEGAVRSYAAEIEQTAFRVVQEALTNVHKHAAGAKTHVRLAHRVAEIAMQVENEPPPEPASAASAGLPSGGNGLVGMRERVLGLGGVFVSGPTDAGGFRVSAVIPAV</sequence>
<dbReference type="Gene3D" id="3.30.565.10">
    <property type="entry name" value="Histidine kinase-like ATPase, C-terminal domain"/>
    <property type="match status" value="1"/>
</dbReference>
<evidence type="ECO:0000256" key="10">
    <source>
        <dbReference type="SAM" id="Phobius"/>
    </source>
</evidence>
<evidence type="ECO:0000256" key="7">
    <source>
        <dbReference type="ARBA" id="ARBA00022840"/>
    </source>
</evidence>
<feature type="transmembrane region" description="Helical" evidence="10">
    <location>
        <begin position="148"/>
        <end position="170"/>
    </location>
</feature>
<name>A0AB39QPR4_9ACTN</name>
<dbReference type="InterPro" id="IPR011712">
    <property type="entry name" value="Sig_transdc_His_kin_sub3_dim/P"/>
</dbReference>
<accession>A0AB39QPR4</accession>
<protein>
    <recommendedName>
        <fullName evidence="2">histidine kinase</fullName>
        <ecNumber evidence="2">2.7.13.3</ecNumber>
    </recommendedName>
</protein>
<dbReference type="InterPro" id="IPR036890">
    <property type="entry name" value="HATPase_C_sf"/>
</dbReference>
<dbReference type="GO" id="GO:0000155">
    <property type="term" value="F:phosphorelay sensor kinase activity"/>
    <property type="evidence" value="ECO:0007669"/>
    <property type="project" value="InterPro"/>
</dbReference>
<evidence type="ECO:0000256" key="9">
    <source>
        <dbReference type="SAM" id="Coils"/>
    </source>
</evidence>
<reference evidence="12" key="1">
    <citation type="submission" date="2024-07" db="EMBL/GenBank/DDBJ databases">
        <authorList>
            <person name="Yu S.T."/>
        </authorList>
    </citation>
    <scope>NUCLEOTIDE SEQUENCE</scope>
    <source>
        <strain evidence="12">R39</strain>
    </source>
</reference>
<dbReference type="CDD" id="cd16917">
    <property type="entry name" value="HATPase_UhpB-NarQ-NarX-like"/>
    <property type="match status" value="1"/>
</dbReference>
<evidence type="ECO:0000256" key="5">
    <source>
        <dbReference type="ARBA" id="ARBA00022741"/>
    </source>
</evidence>
<feature type="transmembrane region" description="Helical" evidence="10">
    <location>
        <begin position="75"/>
        <end position="98"/>
    </location>
</feature>
<dbReference type="GO" id="GO:0005524">
    <property type="term" value="F:ATP binding"/>
    <property type="evidence" value="ECO:0007669"/>
    <property type="project" value="UniProtKB-KW"/>
</dbReference>
<keyword evidence="10" id="KW-0472">Membrane</keyword>
<evidence type="ECO:0000256" key="4">
    <source>
        <dbReference type="ARBA" id="ARBA00022679"/>
    </source>
</evidence>
<dbReference type="Pfam" id="PF07730">
    <property type="entry name" value="HisKA_3"/>
    <property type="match status" value="1"/>
</dbReference>
<keyword evidence="10" id="KW-1133">Transmembrane helix</keyword>
<evidence type="ECO:0000313" key="12">
    <source>
        <dbReference type="EMBL" id="XDQ44253.1"/>
    </source>
</evidence>
<organism evidence="12">
    <name type="scientific">Streptomyces sp. R39</name>
    <dbReference type="NCBI Taxonomy" id="3238631"/>
    <lineage>
        <taxon>Bacteria</taxon>
        <taxon>Bacillati</taxon>
        <taxon>Actinomycetota</taxon>
        <taxon>Actinomycetes</taxon>
        <taxon>Kitasatosporales</taxon>
        <taxon>Streptomycetaceae</taxon>
        <taxon>Streptomyces</taxon>
    </lineage>
</organism>
<keyword evidence="4" id="KW-0808">Transferase</keyword>
<feature type="transmembrane region" description="Helical" evidence="10">
    <location>
        <begin position="110"/>
        <end position="128"/>
    </location>
</feature>
<evidence type="ECO:0000259" key="11">
    <source>
        <dbReference type="Pfam" id="PF07730"/>
    </source>
</evidence>
<keyword evidence="9" id="KW-0175">Coiled coil</keyword>
<evidence type="ECO:0000256" key="2">
    <source>
        <dbReference type="ARBA" id="ARBA00012438"/>
    </source>
</evidence>
<evidence type="ECO:0000256" key="8">
    <source>
        <dbReference type="ARBA" id="ARBA00023012"/>
    </source>
</evidence>
<dbReference type="PANTHER" id="PTHR24421">
    <property type="entry name" value="NITRATE/NITRITE SENSOR PROTEIN NARX-RELATED"/>
    <property type="match status" value="1"/>
</dbReference>
<keyword evidence="5" id="KW-0547">Nucleotide-binding</keyword>
<feature type="domain" description="Signal transduction histidine kinase subgroup 3 dimerisation and phosphoacceptor" evidence="11">
    <location>
        <begin position="207"/>
        <end position="272"/>
    </location>
</feature>
<dbReference type="Gene3D" id="1.20.5.1930">
    <property type="match status" value="1"/>
</dbReference>
<dbReference type="RefSeq" id="WP_369223203.1">
    <property type="nucleotide sequence ID" value="NZ_CP163441.1"/>
</dbReference>
<comment type="catalytic activity">
    <reaction evidence="1">
        <text>ATP + protein L-histidine = ADP + protein N-phospho-L-histidine.</text>
        <dbReference type="EC" id="2.7.13.3"/>
    </reaction>
</comment>
<dbReference type="AlphaFoldDB" id="A0AB39QPR4"/>
<dbReference type="EC" id="2.7.13.3" evidence="2"/>
<feature type="transmembrane region" description="Helical" evidence="10">
    <location>
        <begin position="51"/>
        <end position="69"/>
    </location>
</feature>
<feature type="coiled-coil region" evidence="9">
    <location>
        <begin position="168"/>
        <end position="199"/>
    </location>
</feature>
<keyword evidence="7" id="KW-0067">ATP-binding</keyword>
<keyword evidence="6 12" id="KW-0418">Kinase</keyword>
<evidence type="ECO:0000256" key="1">
    <source>
        <dbReference type="ARBA" id="ARBA00000085"/>
    </source>
</evidence>
<keyword evidence="10" id="KW-0812">Transmembrane</keyword>
<proteinExistence type="predicted"/>
<dbReference type="PANTHER" id="PTHR24421:SF10">
    <property type="entry name" value="NITRATE_NITRITE SENSOR PROTEIN NARQ"/>
    <property type="match status" value="1"/>
</dbReference>
<evidence type="ECO:0000256" key="6">
    <source>
        <dbReference type="ARBA" id="ARBA00022777"/>
    </source>
</evidence>
<evidence type="ECO:0000256" key="3">
    <source>
        <dbReference type="ARBA" id="ARBA00022553"/>
    </source>
</evidence>
<keyword evidence="3" id="KW-0597">Phosphoprotein</keyword>
<dbReference type="GO" id="GO:0046983">
    <property type="term" value="F:protein dimerization activity"/>
    <property type="evidence" value="ECO:0007669"/>
    <property type="project" value="InterPro"/>
</dbReference>
<gene>
    <name evidence="12" type="ORF">AB5J52_19385</name>
</gene>
<dbReference type="EMBL" id="CP163441">
    <property type="protein sequence ID" value="XDQ44253.1"/>
    <property type="molecule type" value="Genomic_DNA"/>
</dbReference>
<dbReference type="GO" id="GO:0016020">
    <property type="term" value="C:membrane"/>
    <property type="evidence" value="ECO:0007669"/>
    <property type="project" value="InterPro"/>
</dbReference>
<keyword evidence="8" id="KW-0902">Two-component regulatory system</keyword>
<dbReference type="InterPro" id="IPR050482">
    <property type="entry name" value="Sensor_HK_TwoCompSys"/>
</dbReference>